<protein>
    <submittedName>
        <fullName evidence="1">Uncharacterized protein</fullName>
    </submittedName>
</protein>
<evidence type="ECO:0000313" key="1">
    <source>
        <dbReference type="EMBL" id="KAH3806482.1"/>
    </source>
</evidence>
<comment type="caution">
    <text evidence="1">The sequence shown here is derived from an EMBL/GenBank/DDBJ whole genome shotgun (WGS) entry which is preliminary data.</text>
</comment>
<proteinExistence type="predicted"/>
<dbReference type="EMBL" id="JAIWYP010000006">
    <property type="protein sequence ID" value="KAH3806482.1"/>
    <property type="molecule type" value="Genomic_DNA"/>
</dbReference>
<dbReference type="Proteomes" id="UP000828390">
    <property type="component" value="Unassembled WGS sequence"/>
</dbReference>
<reference evidence="1" key="2">
    <citation type="submission" date="2020-11" db="EMBL/GenBank/DDBJ databases">
        <authorList>
            <person name="McCartney M.A."/>
            <person name="Auch B."/>
            <person name="Kono T."/>
            <person name="Mallez S."/>
            <person name="Becker A."/>
            <person name="Gohl D.M."/>
            <person name="Silverstein K.A.T."/>
            <person name="Koren S."/>
            <person name="Bechman K.B."/>
            <person name="Herman A."/>
            <person name="Abrahante J.E."/>
            <person name="Garbe J."/>
        </authorList>
    </citation>
    <scope>NUCLEOTIDE SEQUENCE</scope>
    <source>
        <strain evidence="1">Duluth1</strain>
        <tissue evidence="1">Whole animal</tissue>
    </source>
</reference>
<reference evidence="1" key="1">
    <citation type="journal article" date="2019" name="bioRxiv">
        <title>The Genome of the Zebra Mussel, Dreissena polymorpha: A Resource for Invasive Species Research.</title>
        <authorList>
            <person name="McCartney M.A."/>
            <person name="Auch B."/>
            <person name="Kono T."/>
            <person name="Mallez S."/>
            <person name="Zhang Y."/>
            <person name="Obille A."/>
            <person name="Becker A."/>
            <person name="Abrahante J.E."/>
            <person name="Garbe J."/>
            <person name="Badalamenti J.P."/>
            <person name="Herman A."/>
            <person name="Mangelson H."/>
            <person name="Liachko I."/>
            <person name="Sullivan S."/>
            <person name="Sone E.D."/>
            <person name="Koren S."/>
            <person name="Silverstein K.A.T."/>
            <person name="Beckman K.B."/>
            <person name="Gohl D.M."/>
        </authorList>
    </citation>
    <scope>NUCLEOTIDE SEQUENCE</scope>
    <source>
        <strain evidence="1">Duluth1</strain>
        <tissue evidence="1">Whole animal</tissue>
    </source>
</reference>
<organism evidence="1 2">
    <name type="scientific">Dreissena polymorpha</name>
    <name type="common">Zebra mussel</name>
    <name type="synonym">Mytilus polymorpha</name>
    <dbReference type="NCBI Taxonomy" id="45954"/>
    <lineage>
        <taxon>Eukaryota</taxon>
        <taxon>Metazoa</taxon>
        <taxon>Spiralia</taxon>
        <taxon>Lophotrochozoa</taxon>
        <taxon>Mollusca</taxon>
        <taxon>Bivalvia</taxon>
        <taxon>Autobranchia</taxon>
        <taxon>Heteroconchia</taxon>
        <taxon>Euheterodonta</taxon>
        <taxon>Imparidentia</taxon>
        <taxon>Neoheterodontei</taxon>
        <taxon>Myida</taxon>
        <taxon>Dreissenoidea</taxon>
        <taxon>Dreissenidae</taxon>
        <taxon>Dreissena</taxon>
    </lineage>
</organism>
<gene>
    <name evidence="1" type="ORF">DPMN_134802</name>
</gene>
<evidence type="ECO:0000313" key="2">
    <source>
        <dbReference type="Proteomes" id="UP000828390"/>
    </source>
</evidence>
<accession>A0A9D4JG58</accession>
<dbReference type="AlphaFoldDB" id="A0A9D4JG58"/>
<name>A0A9D4JG58_DREPO</name>
<keyword evidence="2" id="KW-1185">Reference proteome</keyword>
<sequence length="106" mass="12303">MVTQFRSMLNYECDCDSGCYDQIQATESMQCEPFYARVLRRSTPPKVFDASLHTGCRTVQSTRGIRRSTQRRMLDGPMHQRYQTIHSTPDFGRIVPHKALDVNVKF</sequence>